<keyword evidence="3" id="KW-1185">Reference proteome</keyword>
<organism evidence="2 3">
    <name type="scientific">Allochromatium humboldtianum</name>
    <dbReference type="NCBI Taxonomy" id="504901"/>
    <lineage>
        <taxon>Bacteria</taxon>
        <taxon>Pseudomonadati</taxon>
        <taxon>Pseudomonadota</taxon>
        <taxon>Gammaproteobacteria</taxon>
        <taxon>Chromatiales</taxon>
        <taxon>Chromatiaceae</taxon>
        <taxon>Allochromatium</taxon>
    </lineage>
</organism>
<dbReference type="EMBL" id="JABZEO010000004">
    <property type="protein sequence ID" value="NVZ09307.1"/>
    <property type="molecule type" value="Genomic_DNA"/>
</dbReference>
<evidence type="ECO:0000313" key="2">
    <source>
        <dbReference type="EMBL" id="NVZ09307.1"/>
    </source>
</evidence>
<gene>
    <name evidence="2" type="ORF">HW932_08530</name>
</gene>
<feature type="compositionally biased region" description="Polar residues" evidence="1">
    <location>
        <begin position="663"/>
        <end position="674"/>
    </location>
</feature>
<accession>A0A850RDC0</accession>
<comment type="caution">
    <text evidence="2">The sequence shown here is derived from an EMBL/GenBank/DDBJ whole genome shotgun (WGS) entry which is preliminary data.</text>
</comment>
<proteinExistence type="predicted"/>
<reference evidence="2 3" key="1">
    <citation type="submission" date="2020-06" db="EMBL/GenBank/DDBJ databases">
        <title>Whole-genome sequence of Allochromatium humboldtianum DSM 21881, type strain.</title>
        <authorList>
            <person name="Kyndt J.A."/>
            <person name="Meyer T.E."/>
        </authorList>
    </citation>
    <scope>NUCLEOTIDE SEQUENCE [LARGE SCALE GENOMIC DNA]</scope>
    <source>
        <strain evidence="2 3">DSM 21881</strain>
    </source>
</reference>
<name>A0A850RDC0_9GAMM</name>
<dbReference type="Pfam" id="PF14236">
    <property type="entry name" value="DruA"/>
    <property type="match status" value="2"/>
</dbReference>
<dbReference type="RefSeq" id="WP_176976062.1">
    <property type="nucleotide sequence ID" value="NZ_JABZEO010000004.1"/>
</dbReference>
<dbReference type="AlphaFoldDB" id="A0A850RDC0"/>
<sequence>MPDNTWTTLEPSLPSKASQDAFVEHARALAKVCRRERTEEAIEKARSAFVAEVTACRRSDRQALLAAGLVMTDLATQGWTVRVRSERVEVKPPDPVTDPLAEKARVRRQELVKRNAQLRQPSVQRFLESMERQRLHDGGYVSIYSLMRDGRDLAKGLREARTHLNNGWADALSKLVDPYLQFVTSENAACEFTGLRLMDVWRYFRHTWTNQYTSVPGRTMVFLVRDRAAANHPVMGIGALSSPIMQIRERDSWIGWHPETFLDRVRTAPTRELAKWLVDTLDAAIDEIYVADLIEDGILSTRDLKIPSLAVIERLHKESTEARKKHHRFARSRDHKQKRSALPGDEYWIVKARTHLFRSKRALALSTYLRARMVLYEAFGGKPTAEKLATLAKTGYGSDAIRRVLKKAKADRVGIAVADISVCGAVQPYNALLGGKLTAMMAASPEVVHQYRRRYAHAESEIASSMAGRPIVRASKLVLLGTTSLYGVGSSQYNRIKIPAERLGGNAEDVIRYEELGRSEAFGTSQYSEETVDALVDLVQQSDAQRVNSIFGEGVSPKLRKVRQALDLLNLPSGMLLRHHRQRVVYAVSLIKNLGDYLIGAAKRPEYVVPVNEGVAATVAIGAWWRERWLRNRITSDDVLDEVERHTSVRPITHGARVPHQRSAPQQPMYSDLS</sequence>
<dbReference type="InterPro" id="IPR025639">
    <property type="entry name" value="DruA"/>
</dbReference>
<feature type="region of interest" description="Disordered" evidence="1">
    <location>
        <begin position="651"/>
        <end position="674"/>
    </location>
</feature>
<protein>
    <submittedName>
        <fullName evidence="2">DUF4338 domain-containing protein</fullName>
    </submittedName>
</protein>
<evidence type="ECO:0000256" key="1">
    <source>
        <dbReference type="SAM" id="MobiDB-lite"/>
    </source>
</evidence>
<evidence type="ECO:0000313" key="3">
    <source>
        <dbReference type="Proteomes" id="UP000592294"/>
    </source>
</evidence>
<dbReference type="Proteomes" id="UP000592294">
    <property type="component" value="Unassembled WGS sequence"/>
</dbReference>